<feature type="transmembrane region" description="Helical" evidence="1">
    <location>
        <begin position="21"/>
        <end position="46"/>
    </location>
</feature>
<sequence>VSFDKGQLGDVQDEVMDSWDYFLIVLVSICGAIVMGVVVFLVNGVFLTDNEIFGRRNLRPIISIVTVRHFRNDKLAPTLTWVYSKSSEEKSQASNP</sequence>
<comment type="caution">
    <text evidence="2">The sequence shown here is derived from an EMBL/GenBank/DDBJ whole genome shotgun (WGS) entry which is preliminary data.</text>
</comment>
<feature type="non-terminal residue" evidence="2">
    <location>
        <position position="1"/>
    </location>
</feature>
<keyword evidence="1" id="KW-0472">Membrane</keyword>
<dbReference type="EMBL" id="JAWDGP010001978">
    <property type="protein sequence ID" value="KAK3786298.1"/>
    <property type="molecule type" value="Genomic_DNA"/>
</dbReference>
<proteinExistence type="predicted"/>
<organism evidence="2 3">
    <name type="scientific">Elysia crispata</name>
    <name type="common">lettuce slug</name>
    <dbReference type="NCBI Taxonomy" id="231223"/>
    <lineage>
        <taxon>Eukaryota</taxon>
        <taxon>Metazoa</taxon>
        <taxon>Spiralia</taxon>
        <taxon>Lophotrochozoa</taxon>
        <taxon>Mollusca</taxon>
        <taxon>Gastropoda</taxon>
        <taxon>Heterobranchia</taxon>
        <taxon>Euthyneura</taxon>
        <taxon>Panpulmonata</taxon>
        <taxon>Sacoglossa</taxon>
        <taxon>Placobranchoidea</taxon>
        <taxon>Plakobranchidae</taxon>
        <taxon>Elysia</taxon>
    </lineage>
</organism>
<evidence type="ECO:0000256" key="1">
    <source>
        <dbReference type="SAM" id="Phobius"/>
    </source>
</evidence>
<dbReference type="Proteomes" id="UP001283361">
    <property type="component" value="Unassembled WGS sequence"/>
</dbReference>
<evidence type="ECO:0000313" key="3">
    <source>
        <dbReference type="Proteomes" id="UP001283361"/>
    </source>
</evidence>
<dbReference type="AlphaFoldDB" id="A0AAE1DYI8"/>
<keyword evidence="1" id="KW-0812">Transmembrane</keyword>
<accession>A0AAE1DYI8</accession>
<name>A0AAE1DYI8_9GAST</name>
<reference evidence="2" key="1">
    <citation type="journal article" date="2023" name="G3 (Bethesda)">
        <title>A reference genome for the long-term kleptoplast-retaining sea slug Elysia crispata morphotype clarki.</title>
        <authorList>
            <person name="Eastman K.E."/>
            <person name="Pendleton A.L."/>
            <person name="Shaikh M.A."/>
            <person name="Suttiyut T."/>
            <person name="Ogas R."/>
            <person name="Tomko P."/>
            <person name="Gavelis G."/>
            <person name="Widhalm J.R."/>
            <person name="Wisecaver J.H."/>
        </authorList>
    </citation>
    <scope>NUCLEOTIDE SEQUENCE</scope>
    <source>
        <strain evidence="2">ECLA1</strain>
    </source>
</reference>
<gene>
    <name evidence="2" type="ORF">RRG08_019514</name>
</gene>
<keyword evidence="1" id="KW-1133">Transmembrane helix</keyword>
<evidence type="ECO:0000313" key="2">
    <source>
        <dbReference type="EMBL" id="KAK3786298.1"/>
    </source>
</evidence>
<keyword evidence="3" id="KW-1185">Reference proteome</keyword>
<protein>
    <submittedName>
        <fullName evidence="2">Uncharacterized protein</fullName>
    </submittedName>
</protein>